<reference evidence="4 5" key="1">
    <citation type="journal article" date="2020" name="Cell Host Microbe">
        <title>Functional and Genomic Variation between Human-Derived Isolates of Lachnospiraceae Reveals Inter- and Intra-Species Diversity.</title>
        <authorList>
            <person name="Sorbara M.T."/>
            <person name="Littmann E.R."/>
            <person name="Fontana E."/>
            <person name="Moody T.U."/>
            <person name="Kohout C.E."/>
            <person name="Gjonbalaj M."/>
            <person name="Eaton V."/>
            <person name="Seok R."/>
            <person name="Leiner I.M."/>
            <person name="Pamer E.G."/>
        </authorList>
    </citation>
    <scope>NUCLEOTIDE SEQUENCE [LARGE SCALE GENOMIC DNA]</scope>
    <source>
        <strain evidence="3 4">MSK.17.11</strain>
        <strain evidence="2 5">MSK.17.38</strain>
    </source>
</reference>
<dbReference type="InterPro" id="IPR001509">
    <property type="entry name" value="Epimerase_deHydtase"/>
</dbReference>
<dbReference type="EMBL" id="JAAIUO010000009">
    <property type="protein sequence ID" value="NSK15402.1"/>
    <property type="molecule type" value="Genomic_DNA"/>
</dbReference>
<dbReference type="InterPro" id="IPR036291">
    <property type="entry name" value="NAD(P)-bd_dom_sf"/>
</dbReference>
<accession>A0A850HJ97</accession>
<dbReference type="InterPro" id="IPR050177">
    <property type="entry name" value="Lipid_A_modif_metabolic_enz"/>
</dbReference>
<organism evidence="3 4">
    <name type="scientific">Dorea phocaeensis</name>
    <dbReference type="NCBI Taxonomy" id="2040291"/>
    <lineage>
        <taxon>Bacteria</taxon>
        <taxon>Bacillati</taxon>
        <taxon>Bacillota</taxon>
        <taxon>Clostridia</taxon>
        <taxon>Lachnospirales</taxon>
        <taxon>Lachnospiraceae</taxon>
        <taxon>Dorea</taxon>
    </lineage>
</organism>
<evidence type="ECO:0000313" key="2">
    <source>
        <dbReference type="EMBL" id="NSK15402.1"/>
    </source>
</evidence>
<sequence>MNILVTGSDGFIGKNLVEALKRVRENGDPTRPNLKIDEIFEYDRKNEIGDLNNYCADADFVFNLVGNNRPVSTEEYMIDNYGFSRTLLLMLENYHNECPVMLASSYYAIQAGIYADNTYGKAKRAAESLYFGTARKRGTKALVYRFPEVFGRGSRPNGASSVATFCFNYANGLPAQTGVPQKKLDLVYIDDLIEELLGALVGEEHYCRFIRCELEPNKKGRYCYVPTEYQTTLGEVVEILSEFLKYEGTPKLKQMLEDPFMNKLYATYQSYLPKER</sequence>
<comment type="caution">
    <text evidence="3">The sequence shown here is derived from an EMBL/GenBank/DDBJ whole genome shotgun (WGS) entry which is preliminary data.</text>
</comment>
<evidence type="ECO:0000313" key="3">
    <source>
        <dbReference type="EMBL" id="NVH59195.1"/>
    </source>
</evidence>
<name>A0A850HJ97_9FIRM</name>
<feature type="domain" description="NAD-dependent epimerase/dehydratase" evidence="1">
    <location>
        <begin position="3"/>
        <end position="197"/>
    </location>
</feature>
<reference evidence="3" key="2">
    <citation type="submission" date="2020-02" db="EMBL/GenBank/DDBJ databases">
        <authorList>
            <person name="Littmann E."/>
            <person name="Sorbara M."/>
        </authorList>
    </citation>
    <scope>NUCLEOTIDE SEQUENCE</scope>
    <source>
        <strain evidence="3">MSK.17.11</strain>
        <strain evidence="2">MSK.17.38</strain>
    </source>
</reference>
<dbReference type="Gene3D" id="3.40.50.720">
    <property type="entry name" value="NAD(P)-binding Rossmann-like Domain"/>
    <property type="match status" value="1"/>
</dbReference>
<dbReference type="SUPFAM" id="SSF51735">
    <property type="entry name" value="NAD(P)-binding Rossmann-fold domains"/>
    <property type="match status" value="1"/>
</dbReference>
<dbReference type="PANTHER" id="PTHR43245">
    <property type="entry name" value="BIFUNCTIONAL POLYMYXIN RESISTANCE PROTEIN ARNA"/>
    <property type="match status" value="1"/>
</dbReference>
<dbReference type="RefSeq" id="WP_173815056.1">
    <property type="nucleotide sequence ID" value="NZ_JAAITX010000009.1"/>
</dbReference>
<dbReference type="Proteomes" id="UP000528555">
    <property type="component" value="Unassembled WGS sequence"/>
</dbReference>
<dbReference type="AlphaFoldDB" id="A0A850HJ97"/>
<evidence type="ECO:0000313" key="4">
    <source>
        <dbReference type="Proteomes" id="UP000528555"/>
    </source>
</evidence>
<proteinExistence type="predicted"/>
<protein>
    <submittedName>
        <fullName evidence="3">NAD-dependent epimerase/dehydratase family protein</fullName>
    </submittedName>
</protein>
<dbReference type="Proteomes" id="UP000701680">
    <property type="component" value="Unassembled WGS sequence"/>
</dbReference>
<keyword evidence="4" id="KW-1185">Reference proteome</keyword>
<dbReference type="EMBL" id="JAAITX010000009">
    <property type="protein sequence ID" value="NVH59195.1"/>
    <property type="molecule type" value="Genomic_DNA"/>
</dbReference>
<evidence type="ECO:0000313" key="5">
    <source>
        <dbReference type="Proteomes" id="UP000701680"/>
    </source>
</evidence>
<dbReference type="PANTHER" id="PTHR43245:SF55">
    <property type="entry name" value="NAD(P)-BINDING DOMAIN-CONTAINING PROTEIN"/>
    <property type="match status" value="1"/>
</dbReference>
<evidence type="ECO:0000259" key="1">
    <source>
        <dbReference type="Pfam" id="PF01370"/>
    </source>
</evidence>
<dbReference type="Pfam" id="PF01370">
    <property type="entry name" value="Epimerase"/>
    <property type="match status" value="1"/>
</dbReference>
<gene>
    <name evidence="3" type="ORF">G5A66_11240</name>
    <name evidence="2" type="ORF">G5A75_11160</name>
</gene>